<protein>
    <submittedName>
        <fullName evidence="1">Uncharacterized protein</fullName>
    </submittedName>
</protein>
<gene>
    <name evidence="1" type="ORF">DdX_12581</name>
</gene>
<evidence type="ECO:0000313" key="1">
    <source>
        <dbReference type="EMBL" id="KAI1707203.1"/>
    </source>
</evidence>
<dbReference type="AlphaFoldDB" id="A0AAD4MYP3"/>
<evidence type="ECO:0000313" key="2">
    <source>
        <dbReference type="Proteomes" id="UP001201812"/>
    </source>
</evidence>
<reference evidence="1" key="1">
    <citation type="submission" date="2022-01" db="EMBL/GenBank/DDBJ databases">
        <title>Genome Sequence Resource for Two Populations of Ditylenchus destructor, the Migratory Endoparasitic Phytonematode.</title>
        <authorList>
            <person name="Zhang H."/>
            <person name="Lin R."/>
            <person name="Xie B."/>
        </authorList>
    </citation>
    <scope>NUCLEOTIDE SEQUENCE</scope>
    <source>
        <strain evidence="1">BazhouSP</strain>
    </source>
</reference>
<dbReference type="EMBL" id="JAKKPZ010000042">
    <property type="protein sequence ID" value="KAI1707203.1"/>
    <property type="molecule type" value="Genomic_DNA"/>
</dbReference>
<comment type="caution">
    <text evidence="1">The sequence shown here is derived from an EMBL/GenBank/DDBJ whole genome shotgun (WGS) entry which is preliminary data.</text>
</comment>
<proteinExistence type="predicted"/>
<dbReference type="Proteomes" id="UP001201812">
    <property type="component" value="Unassembled WGS sequence"/>
</dbReference>
<name>A0AAD4MYP3_9BILA</name>
<keyword evidence="2" id="KW-1185">Reference proteome</keyword>
<organism evidence="1 2">
    <name type="scientific">Ditylenchus destructor</name>
    <dbReference type="NCBI Taxonomy" id="166010"/>
    <lineage>
        <taxon>Eukaryota</taxon>
        <taxon>Metazoa</taxon>
        <taxon>Ecdysozoa</taxon>
        <taxon>Nematoda</taxon>
        <taxon>Chromadorea</taxon>
        <taxon>Rhabditida</taxon>
        <taxon>Tylenchina</taxon>
        <taxon>Tylenchomorpha</taxon>
        <taxon>Sphaerularioidea</taxon>
        <taxon>Anguinidae</taxon>
        <taxon>Anguininae</taxon>
        <taxon>Ditylenchus</taxon>
    </lineage>
</organism>
<accession>A0AAD4MYP3</accession>
<sequence length="167" mass="19506">MSLFKIDDPMRRLPSKTTVVYREQTRFAQTPMSAVIEERRSSGHRCDRLIVYRFSGLWIKFNRARRGPELFNSRKYFQDIRRARNEFVEQKTMVFSDTTSKDLLTTELLAIITSKIKVQEVVNLGSDEHCQLKEDAPELYVATILSAPWEKYDGEITVNLVGPYHDL</sequence>